<dbReference type="Proteomes" id="UP000242913">
    <property type="component" value="Unassembled WGS sequence"/>
</dbReference>
<name>A0A238C2J2_9BILA</name>
<sequence length="73" mass="7880">MHVIRGLLCGGIKKGRGRSWMAVSDRFSRDYVISYGFSLVVGRVNGGALIVDACTLSLFHGLARARIRGDGRG</sequence>
<evidence type="ECO:0000313" key="2">
    <source>
        <dbReference type="Proteomes" id="UP000242913"/>
    </source>
</evidence>
<proteinExistence type="predicted"/>
<protein>
    <submittedName>
        <fullName evidence="1">Uncharacterized protein</fullName>
    </submittedName>
</protein>
<accession>A0A238C2J2</accession>
<dbReference type="AlphaFoldDB" id="A0A238C2J2"/>
<gene>
    <name evidence="1" type="ORF">X798_01771</name>
</gene>
<evidence type="ECO:0000313" key="1">
    <source>
        <dbReference type="EMBL" id="OZC11355.1"/>
    </source>
</evidence>
<keyword evidence="2" id="KW-1185">Reference proteome</keyword>
<dbReference type="EMBL" id="KZ269981">
    <property type="protein sequence ID" value="OZC11355.1"/>
    <property type="molecule type" value="Genomic_DNA"/>
</dbReference>
<reference evidence="1 2" key="1">
    <citation type="submission" date="2015-12" db="EMBL/GenBank/DDBJ databases">
        <title>Draft genome of the nematode, Onchocerca flexuosa.</title>
        <authorList>
            <person name="Mitreva M."/>
        </authorList>
    </citation>
    <scope>NUCLEOTIDE SEQUENCE [LARGE SCALE GENOMIC DNA]</scope>
    <source>
        <strain evidence="1">Red Deer</strain>
    </source>
</reference>
<organism evidence="1 2">
    <name type="scientific">Onchocerca flexuosa</name>
    <dbReference type="NCBI Taxonomy" id="387005"/>
    <lineage>
        <taxon>Eukaryota</taxon>
        <taxon>Metazoa</taxon>
        <taxon>Ecdysozoa</taxon>
        <taxon>Nematoda</taxon>
        <taxon>Chromadorea</taxon>
        <taxon>Rhabditida</taxon>
        <taxon>Spirurina</taxon>
        <taxon>Spiruromorpha</taxon>
        <taxon>Filarioidea</taxon>
        <taxon>Onchocercidae</taxon>
        <taxon>Onchocerca</taxon>
    </lineage>
</organism>